<dbReference type="Proteomes" id="UP000184330">
    <property type="component" value="Unassembled WGS sequence"/>
</dbReference>
<accession>A0A1L7XA93</accession>
<evidence type="ECO:0000313" key="2">
    <source>
        <dbReference type="EMBL" id="CZR61932.1"/>
    </source>
</evidence>
<dbReference type="AlphaFoldDB" id="A0A1L7XA93"/>
<protein>
    <submittedName>
        <fullName evidence="2">Uncharacterized protein</fullName>
    </submittedName>
</protein>
<dbReference type="EMBL" id="FJOG01000019">
    <property type="protein sequence ID" value="CZR61932.1"/>
    <property type="molecule type" value="Genomic_DNA"/>
</dbReference>
<evidence type="ECO:0000313" key="3">
    <source>
        <dbReference type="Proteomes" id="UP000184330"/>
    </source>
</evidence>
<evidence type="ECO:0000256" key="1">
    <source>
        <dbReference type="SAM" id="MobiDB-lite"/>
    </source>
</evidence>
<name>A0A1L7XA93_9HELO</name>
<organism evidence="2 3">
    <name type="scientific">Phialocephala subalpina</name>
    <dbReference type="NCBI Taxonomy" id="576137"/>
    <lineage>
        <taxon>Eukaryota</taxon>
        <taxon>Fungi</taxon>
        <taxon>Dikarya</taxon>
        <taxon>Ascomycota</taxon>
        <taxon>Pezizomycotina</taxon>
        <taxon>Leotiomycetes</taxon>
        <taxon>Helotiales</taxon>
        <taxon>Mollisiaceae</taxon>
        <taxon>Phialocephala</taxon>
        <taxon>Phialocephala fortinii species complex</taxon>
    </lineage>
</organism>
<sequence>MSAWCDIWYETQDHQVACDSFSLNLSHVPQKILATQFEQQDAPGTGKLIPLGHFLEAQRMVTLDLNAPGFERIGQAFDNLHGFSSTSRSNTQTPAIISPVRTRIEQSLIAAIFNFASGVICRSIVSFAPAVMNPRLDPAPLLTKDDSHQSYITEATAPPEPPTDRLCFVIHKCTAKEKLKSLDKLKLSNYVRSFRVQWNDIDDILEGEVVGHENDLPIISRLLVKGKDWSWRWIPAECVDPYLIQTYLKGRAARPRTITEPSITSLSTEKGSKEDELVVYIVRQALRAGYPFRETGILNVARFLDLKQANKCAKRHFKTLCTKETVKKVRKYRFGDMFFGLVANNDWKDEDITIWVEKETRKIAAVEDAHRSFARAESSVDNVANTVVNPSSVETPSVIVSGACIGENEDEESPNGKPSLSERLRDGRDFSLLVNSMKPQTDTGTLSGSLRQRESLSPHQYFAQMEKRMDVIWWGWIKHWETKAVEKVVKEKLLQDIAVDSDSGEKATSEVSASVIPLEGEHEVENSGSSEDARGDDSHVALYNGKCPDIEKDQHYAMGGENDSEREMVFVVGESEDNGFSDDSDDGADFILTPSSSVVGNGSVVDEQEPEYDGFKENSEDDAKPILTPSSSVFGDQSVVAEDEGLSDESDEGAGLILTPTSSILGNNEYMD</sequence>
<feature type="compositionally biased region" description="Acidic residues" evidence="1">
    <location>
        <begin position="641"/>
        <end position="652"/>
    </location>
</feature>
<feature type="region of interest" description="Disordered" evidence="1">
    <location>
        <begin position="599"/>
        <end position="672"/>
    </location>
</feature>
<reference evidence="2 3" key="1">
    <citation type="submission" date="2016-03" db="EMBL/GenBank/DDBJ databases">
        <authorList>
            <person name="Ploux O."/>
        </authorList>
    </citation>
    <scope>NUCLEOTIDE SEQUENCE [LARGE SCALE GENOMIC DNA]</scope>
    <source>
        <strain evidence="2 3">UAMH 11012</strain>
    </source>
</reference>
<keyword evidence="3" id="KW-1185">Reference proteome</keyword>
<dbReference type="OrthoDB" id="10533591at2759"/>
<feature type="compositionally biased region" description="Basic and acidic residues" evidence="1">
    <location>
        <begin position="613"/>
        <end position="624"/>
    </location>
</feature>
<gene>
    <name evidence="2" type="ORF">PAC_11829</name>
</gene>
<proteinExistence type="predicted"/>